<dbReference type="RefSeq" id="WP_207674859.1">
    <property type="nucleotide sequence ID" value="NZ_JAFREM010000028.1"/>
</dbReference>
<evidence type="ECO:0000313" key="1">
    <source>
        <dbReference type="EMBL" id="MBO1307870.1"/>
    </source>
</evidence>
<proteinExistence type="predicted"/>
<dbReference type="EMBL" id="JAFREM010000028">
    <property type="protein sequence ID" value="MBO1307870.1"/>
    <property type="molecule type" value="Genomic_DNA"/>
</dbReference>
<sequence length="127" mass="14854">MKNIHNVVQQYGWKLEVSWYAFEGGYFVYITPYKRQASDFTGLTHLTNTLSLEAKQMYYFIQKDGAWLPVVYAETLDDGVRKLDQKLEGVVTKDWLDRVQRAYEDILLVFKEATEAQAKENENKSTD</sequence>
<evidence type="ECO:0000313" key="2">
    <source>
        <dbReference type="Proteomes" id="UP000664601"/>
    </source>
</evidence>
<keyword evidence="2" id="KW-1185">Reference proteome</keyword>
<gene>
    <name evidence="1" type="ORF">JZO70_16970</name>
</gene>
<accession>A0ABS3LE23</accession>
<protein>
    <submittedName>
        <fullName evidence="1">Uncharacterized protein</fullName>
    </submittedName>
</protein>
<organism evidence="1 2">
    <name type="scientific">Candidatus Enterococcus moelleringii</name>
    <dbReference type="NCBI Taxonomy" id="2815325"/>
    <lineage>
        <taxon>Bacteria</taxon>
        <taxon>Bacillati</taxon>
        <taxon>Bacillota</taxon>
        <taxon>Bacilli</taxon>
        <taxon>Lactobacillales</taxon>
        <taxon>Enterococcaceae</taxon>
        <taxon>Enterococcus</taxon>
    </lineage>
</organism>
<name>A0ABS3LE23_9ENTE</name>
<dbReference type="Proteomes" id="UP000664601">
    <property type="component" value="Unassembled WGS sequence"/>
</dbReference>
<comment type="caution">
    <text evidence="1">The sequence shown here is derived from an EMBL/GenBank/DDBJ whole genome shotgun (WGS) entry which is preliminary data.</text>
</comment>
<reference evidence="1 2" key="1">
    <citation type="submission" date="2021-03" db="EMBL/GenBank/DDBJ databases">
        <title>Enterococcal diversity collection.</title>
        <authorList>
            <person name="Gilmore M.S."/>
            <person name="Schwartzman J."/>
            <person name="Van Tyne D."/>
            <person name="Martin M."/>
            <person name="Earl A.M."/>
            <person name="Manson A.L."/>
            <person name="Straub T."/>
            <person name="Salamzade R."/>
            <person name="Saavedra J."/>
            <person name="Lebreton F."/>
            <person name="Prichula J."/>
            <person name="Schaufler K."/>
            <person name="Gaca A."/>
            <person name="Sgardioli B."/>
            <person name="Wagenaar J."/>
            <person name="Strong T."/>
        </authorList>
    </citation>
    <scope>NUCLEOTIDE SEQUENCE [LARGE SCALE GENOMIC DNA]</scope>
    <source>
        <strain evidence="1 2">669A</strain>
    </source>
</reference>